<dbReference type="EMBL" id="CAJVCH010569912">
    <property type="protein sequence ID" value="CAG7833519.1"/>
    <property type="molecule type" value="Genomic_DNA"/>
</dbReference>
<evidence type="ECO:0000256" key="7">
    <source>
        <dbReference type="ARBA" id="ARBA00022692"/>
    </source>
</evidence>
<keyword evidence="13" id="KW-0915">Sodium</keyword>
<dbReference type="InterPro" id="IPR004837">
    <property type="entry name" value="NaCa_Exmemb"/>
</dbReference>
<dbReference type="OrthoDB" id="2127281at2759"/>
<evidence type="ECO:0000256" key="12">
    <source>
        <dbReference type="ARBA" id="ARBA00022989"/>
    </source>
</evidence>
<comment type="subcellular location">
    <subcellularLocation>
        <location evidence="1">Membrane</location>
        <topology evidence="1">Multi-pass membrane protein</topology>
    </subcellularLocation>
</comment>
<evidence type="ECO:0000256" key="5">
    <source>
        <dbReference type="ARBA" id="ARBA00022538"/>
    </source>
</evidence>
<keyword evidence="20" id="KW-1185">Reference proteome</keyword>
<reference evidence="19" key="1">
    <citation type="submission" date="2021-06" db="EMBL/GenBank/DDBJ databases">
        <authorList>
            <person name="Hodson N. C."/>
            <person name="Mongue J. A."/>
            <person name="Jaron S. K."/>
        </authorList>
    </citation>
    <scope>NUCLEOTIDE SEQUENCE</scope>
</reference>
<feature type="transmembrane region" description="Helical" evidence="17">
    <location>
        <begin position="178"/>
        <end position="198"/>
    </location>
</feature>
<evidence type="ECO:0000256" key="1">
    <source>
        <dbReference type="ARBA" id="ARBA00004141"/>
    </source>
</evidence>
<evidence type="ECO:0000256" key="13">
    <source>
        <dbReference type="ARBA" id="ARBA00023053"/>
    </source>
</evidence>
<comment type="similarity">
    <text evidence="2">Belongs to the Ca(2+):cation antiporter (CaCA) (TC 2.A.19) family. SLC24A subfamily.</text>
</comment>
<dbReference type="PANTHER" id="PTHR10846">
    <property type="entry name" value="SODIUM/POTASSIUM/CALCIUM EXCHANGER"/>
    <property type="match status" value="1"/>
</dbReference>
<dbReference type="PANTHER" id="PTHR10846:SF73">
    <property type="entry name" value="SODIUM_CALCIUM EXCHANGER MEMBRANE REGION DOMAIN-CONTAINING PROTEIN"/>
    <property type="match status" value="1"/>
</dbReference>
<keyword evidence="6" id="KW-0109">Calcium transport</keyword>
<dbReference type="GO" id="GO:0005886">
    <property type="term" value="C:plasma membrane"/>
    <property type="evidence" value="ECO:0007669"/>
    <property type="project" value="TreeGrafter"/>
</dbReference>
<feature type="transmembrane region" description="Helical" evidence="17">
    <location>
        <begin position="40"/>
        <end position="58"/>
    </location>
</feature>
<comment type="caution">
    <text evidence="19">The sequence shown here is derived from an EMBL/GenBank/DDBJ whole genome shotgun (WGS) entry which is preliminary data.</text>
</comment>
<keyword evidence="10" id="KW-0769">Symport</keyword>
<name>A0A8J2PUL2_9HEXA</name>
<keyword evidence="14" id="KW-0406">Ion transport</keyword>
<keyword evidence="5" id="KW-0633">Potassium transport</keyword>
<feature type="domain" description="Sodium/calcium exchanger membrane region" evidence="18">
    <location>
        <begin position="176"/>
        <end position="328"/>
    </location>
</feature>
<gene>
    <name evidence="19" type="ORF">AFUS01_LOCUS43131</name>
</gene>
<keyword evidence="9" id="KW-0106">Calcium</keyword>
<evidence type="ECO:0000256" key="9">
    <source>
        <dbReference type="ARBA" id="ARBA00022837"/>
    </source>
</evidence>
<feature type="transmembrane region" description="Helical" evidence="17">
    <location>
        <begin position="210"/>
        <end position="233"/>
    </location>
</feature>
<dbReference type="InterPro" id="IPR004481">
    <property type="entry name" value="K/Na/Ca-exchanger"/>
</dbReference>
<evidence type="ECO:0000256" key="14">
    <source>
        <dbReference type="ARBA" id="ARBA00023065"/>
    </source>
</evidence>
<evidence type="ECO:0000256" key="3">
    <source>
        <dbReference type="ARBA" id="ARBA00022448"/>
    </source>
</evidence>
<evidence type="ECO:0000256" key="6">
    <source>
        <dbReference type="ARBA" id="ARBA00022568"/>
    </source>
</evidence>
<evidence type="ECO:0000256" key="8">
    <source>
        <dbReference type="ARBA" id="ARBA00022729"/>
    </source>
</evidence>
<keyword evidence="15 17" id="KW-0472">Membrane</keyword>
<dbReference type="GO" id="GO:0005262">
    <property type="term" value="F:calcium channel activity"/>
    <property type="evidence" value="ECO:0007669"/>
    <property type="project" value="TreeGrafter"/>
</dbReference>
<evidence type="ECO:0000256" key="15">
    <source>
        <dbReference type="ARBA" id="ARBA00023136"/>
    </source>
</evidence>
<keyword evidence="8" id="KW-0732">Signal</keyword>
<keyword evidence="11" id="KW-0630">Potassium</keyword>
<dbReference type="AlphaFoldDB" id="A0A8J2PUL2"/>
<keyword evidence="7 17" id="KW-0812">Transmembrane</keyword>
<keyword evidence="16" id="KW-0739">Sodium transport</keyword>
<evidence type="ECO:0000256" key="17">
    <source>
        <dbReference type="SAM" id="Phobius"/>
    </source>
</evidence>
<proteinExistence type="inferred from homology"/>
<evidence type="ECO:0000259" key="18">
    <source>
        <dbReference type="Pfam" id="PF01699"/>
    </source>
</evidence>
<evidence type="ECO:0000256" key="11">
    <source>
        <dbReference type="ARBA" id="ARBA00022958"/>
    </source>
</evidence>
<keyword evidence="3" id="KW-0813">Transport</keyword>
<evidence type="ECO:0000256" key="10">
    <source>
        <dbReference type="ARBA" id="ARBA00022847"/>
    </source>
</evidence>
<evidence type="ECO:0000256" key="16">
    <source>
        <dbReference type="ARBA" id="ARBA00023201"/>
    </source>
</evidence>
<dbReference type="GO" id="GO:0006874">
    <property type="term" value="P:intracellular calcium ion homeostasis"/>
    <property type="evidence" value="ECO:0007669"/>
    <property type="project" value="TreeGrafter"/>
</dbReference>
<dbReference type="GO" id="GO:0015293">
    <property type="term" value="F:symporter activity"/>
    <property type="evidence" value="ECO:0007669"/>
    <property type="project" value="UniProtKB-KW"/>
</dbReference>
<dbReference type="Pfam" id="PF01699">
    <property type="entry name" value="Na_Ca_ex"/>
    <property type="match status" value="1"/>
</dbReference>
<organism evidence="19 20">
    <name type="scientific">Allacma fusca</name>
    <dbReference type="NCBI Taxonomy" id="39272"/>
    <lineage>
        <taxon>Eukaryota</taxon>
        <taxon>Metazoa</taxon>
        <taxon>Ecdysozoa</taxon>
        <taxon>Arthropoda</taxon>
        <taxon>Hexapoda</taxon>
        <taxon>Collembola</taxon>
        <taxon>Symphypleona</taxon>
        <taxon>Sminthuridae</taxon>
        <taxon>Allacma</taxon>
    </lineage>
</organism>
<evidence type="ECO:0000313" key="20">
    <source>
        <dbReference type="Proteomes" id="UP000708208"/>
    </source>
</evidence>
<feature type="transmembrane region" description="Helical" evidence="17">
    <location>
        <begin position="12"/>
        <end position="34"/>
    </location>
</feature>
<evidence type="ECO:0000256" key="2">
    <source>
        <dbReference type="ARBA" id="ARBA00005364"/>
    </source>
</evidence>
<evidence type="ECO:0000256" key="4">
    <source>
        <dbReference type="ARBA" id="ARBA00022449"/>
    </source>
</evidence>
<dbReference type="FunFam" id="1.20.1420.30:FF:000009">
    <property type="entry name" value="sodium/potassium/calcium exchanger 5 isoform X2"/>
    <property type="match status" value="1"/>
</dbReference>
<evidence type="ECO:0000313" key="19">
    <source>
        <dbReference type="EMBL" id="CAG7833519.1"/>
    </source>
</evidence>
<sequence>MISICFHQVVPLEWFSVTRDCLCYSLSVILLIIVLKDERIYWYEALVLVLVYTLYILAMYKNSTLKRGAERLVYSVERKLNLGKTETTYTMKENGNGNGTQIDVETPENRDEVLIENALKNMQDQAAAEKEEQGLFKPPHGQGCRSMCEWILGWPVRALYAITIPDCREAKWRRWYPFTFFMCVVWIGILAYLVNWMMTVIGHTLQIPDSIMGLTFIAAGTSVPECVSSIIVARQGLGTMALSNSIGSNTFDILMCLGLPWLIRASIIADNKEINFIQINSTGLEYSTIMLITSLGVLYAILALNKFVLDKKVGFLSLFLYGVFLVMASLFELNVFFKVNLPTCLYHEDPV</sequence>
<protein>
    <recommendedName>
        <fullName evidence="18">Sodium/calcium exchanger membrane region domain-containing protein</fullName>
    </recommendedName>
</protein>
<accession>A0A8J2PUL2</accession>
<keyword evidence="12 17" id="KW-1133">Transmembrane helix</keyword>
<dbReference type="Proteomes" id="UP000708208">
    <property type="component" value="Unassembled WGS sequence"/>
</dbReference>
<feature type="transmembrane region" description="Helical" evidence="17">
    <location>
        <begin position="316"/>
        <end position="337"/>
    </location>
</feature>
<dbReference type="GO" id="GO:0008273">
    <property type="term" value="F:calcium, potassium:sodium antiporter activity"/>
    <property type="evidence" value="ECO:0007669"/>
    <property type="project" value="TreeGrafter"/>
</dbReference>
<keyword evidence="4" id="KW-0050">Antiport</keyword>
<feature type="transmembrane region" description="Helical" evidence="17">
    <location>
        <begin position="283"/>
        <end position="304"/>
    </location>
</feature>
<feature type="transmembrane region" description="Helical" evidence="17">
    <location>
        <begin position="245"/>
        <end position="263"/>
    </location>
</feature>